<dbReference type="InterPro" id="IPR036591">
    <property type="entry name" value="YggU-like_sf"/>
</dbReference>
<keyword evidence="4" id="KW-1185">Reference proteome</keyword>
<dbReference type="SMART" id="SM01152">
    <property type="entry name" value="DUF167"/>
    <property type="match status" value="1"/>
</dbReference>
<dbReference type="HAMAP" id="MF_00634">
    <property type="entry name" value="UPF0235"/>
    <property type="match status" value="1"/>
</dbReference>
<evidence type="ECO:0000256" key="1">
    <source>
        <dbReference type="ARBA" id="ARBA00010364"/>
    </source>
</evidence>
<dbReference type="PANTHER" id="PTHR13420">
    <property type="entry name" value="UPF0235 PROTEIN C15ORF40"/>
    <property type="match status" value="1"/>
</dbReference>
<gene>
    <name evidence="3" type="ORF">DF286_06865</name>
</gene>
<reference evidence="3 4" key="1">
    <citation type="submission" date="2018-05" db="EMBL/GenBank/DDBJ databases">
        <title>Genome of Sphingosinicella humi QZX222.</title>
        <authorList>
            <person name="Qiao Z."/>
            <person name="Wang G."/>
        </authorList>
    </citation>
    <scope>NUCLEOTIDE SEQUENCE [LARGE SCALE GENOMIC DNA]</scope>
    <source>
        <strain evidence="3 4">QZX222</strain>
    </source>
</reference>
<evidence type="ECO:0000313" key="3">
    <source>
        <dbReference type="EMBL" id="PWG03892.1"/>
    </source>
</evidence>
<evidence type="ECO:0000313" key="4">
    <source>
        <dbReference type="Proteomes" id="UP000245916"/>
    </source>
</evidence>
<dbReference type="PANTHER" id="PTHR13420:SF7">
    <property type="entry name" value="UPF0235 PROTEIN C15ORF40"/>
    <property type="match status" value="1"/>
</dbReference>
<dbReference type="EMBL" id="QFFF01000001">
    <property type="protein sequence ID" value="PWG03892.1"/>
    <property type="molecule type" value="Genomic_DNA"/>
</dbReference>
<name>A0A2U2J6G7_9SPHN</name>
<dbReference type="NCBIfam" id="TIGR00251">
    <property type="entry name" value="DUF167 family protein"/>
    <property type="match status" value="1"/>
</dbReference>
<dbReference type="InterPro" id="IPR003746">
    <property type="entry name" value="DUF167"/>
</dbReference>
<dbReference type="Gene3D" id="3.30.1200.10">
    <property type="entry name" value="YggU-like"/>
    <property type="match status" value="1"/>
</dbReference>
<comment type="caution">
    <text evidence="3">The sequence shown here is derived from an EMBL/GenBank/DDBJ whole genome shotgun (WGS) entry which is preliminary data.</text>
</comment>
<dbReference type="Proteomes" id="UP000245916">
    <property type="component" value="Unassembled WGS sequence"/>
</dbReference>
<evidence type="ECO:0000256" key="2">
    <source>
        <dbReference type="HAMAP-Rule" id="MF_00634"/>
    </source>
</evidence>
<sequence>MDEAVRAAVSPTGTLAVRVTPKASAERIVVEGGAVRVYVTAPPDKGKANKAVIALVAKALGIPKSAVELVRGETSRDKLLKIDAPL</sequence>
<proteinExistence type="inferred from homology"/>
<protein>
    <recommendedName>
        <fullName evidence="2">UPF0235 protein DF286_06865</fullName>
    </recommendedName>
</protein>
<dbReference type="SUPFAM" id="SSF69786">
    <property type="entry name" value="YggU-like"/>
    <property type="match status" value="1"/>
</dbReference>
<dbReference type="Pfam" id="PF02594">
    <property type="entry name" value="DUF167"/>
    <property type="match status" value="1"/>
</dbReference>
<dbReference type="GO" id="GO:0005737">
    <property type="term" value="C:cytoplasm"/>
    <property type="evidence" value="ECO:0007669"/>
    <property type="project" value="TreeGrafter"/>
</dbReference>
<organism evidence="3 4">
    <name type="scientific">Allosphingosinicella humi</name>
    <dbReference type="NCBI Taxonomy" id="2068657"/>
    <lineage>
        <taxon>Bacteria</taxon>
        <taxon>Pseudomonadati</taxon>
        <taxon>Pseudomonadota</taxon>
        <taxon>Alphaproteobacteria</taxon>
        <taxon>Sphingomonadales</taxon>
        <taxon>Sphingomonadaceae</taxon>
        <taxon>Allosphingosinicella</taxon>
    </lineage>
</organism>
<accession>A0A2U2J6G7</accession>
<comment type="similarity">
    <text evidence="1 2">Belongs to the UPF0235 family.</text>
</comment>
<dbReference type="OrthoDB" id="3176309at2"/>
<dbReference type="AlphaFoldDB" id="A0A2U2J6G7"/>